<dbReference type="PANTHER" id="PTHR33498">
    <property type="entry name" value="TRANSPOSASE FOR INSERTION SEQUENCE ELEMENT IS1557"/>
    <property type="match status" value="1"/>
</dbReference>
<dbReference type="NCBIfam" id="NF033550">
    <property type="entry name" value="transpos_ISL3"/>
    <property type="match status" value="1"/>
</dbReference>
<comment type="caution">
    <text evidence="2">The sequence shown here is derived from an EMBL/GenBank/DDBJ whole genome shotgun (WGS) entry which is preliminary data.</text>
</comment>
<gene>
    <name evidence="2" type="ORF">CW563_08810</name>
</gene>
<sequence>MSHNHFILKMLNIKDENIQVLDVIDTLSTNKEKTILIKARLSYPVERCVNCGFDTVLKNGFAKAHIRLDSLNGHRYEMLLHKQRFICKRCHSTFGVTTSLNKPNQTLSCKLKNQIMLLAKEGLNNELIARICHCSASSVRRTIIERVKNKYRVPVLPKHLCFDEFRSVKNVFSFICCDAQSHKLVVKLPDRLSSTIINYFENRYSKQERDQVESVVVDLNAQYQRFIRRLFPNAKIIIDRFHIVQLVGRALDNYRVSLARSLDKKSREYKILKSQWRLFHKKMDELEDKKPTYLKGINEYMTQQNVIDLVTNKFPKFKTIYQVYQGITLALRDKDVARLNYLLDNYKKTHTELDTTITTFKKNRIYLKNSVTSQHSNGALEGINRKIKLLKRNCYGFRNQQFFFLRIDCIFA</sequence>
<name>A0A5T0UKG3_CAMJU</name>
<feature type="domain" description="Transposase IS204/IS1001/IS1096/IS1165 DDE" evidence="1">
    <location>
        <begin position="160"/>
        <end position="407"/>
    </location>
</feature>
<protein>
    <submittedName>
        <fullName evidence="2">ISL3 family transposase</fullName>
    </submittedName>
</protein>
<dbReference type="InterPro" id="IPR047951">
    <property type="entry name" value="Transpos_ISL3"/>
</dbReference>
<dbReference type="Pfam" id="PF01610">
    <property type="entry name" value="DDE_Tnp_ISL3"/>
    <property type="match status" value="1"/>
</dbReference>
<evidence type="ECO:0000259" key="1">
    <source>
        <dbReference type="Pfam" id="PF01610"/>
    </source>
</evidence>
<dbReference type="InterPro" id="IPR002560">
    <property type="entry name" value="Transposase_DDE"/>
</dbReference>
<dbReference type="EMBL" id="AACFVE010000112">
    <property type="protein sequence ID" value="EAK3904171.1"/>
    <property type="molecule type" value="Genomic_DNA"/>
</dbReference>
<evidence type="ECO:0000313" key="2">
    <source>
        <dbReference type="EMBL" id="EAK3904171.1"/>
    </source>
</evidence>
<dbReference type="PANTHER" id="PTHR33498:SF1">
    <property type="entry name" value="TRANSPOSASE FOR INSERTION SEQUENCE ELEMENT IS1557"/>
    <property type="match status" value="1"/>
</dbReference>
<reference evidence="2" key="1">
    <citation type="submission" date="2018-06" db="EMBL/GenBank/DDBJ databases">
        <authorList>
            <consortium name="PulseNet: The National Subtyping Network for Foodborne Disease Surveillance"/>
            <person name="Tarr C.L."/>
            <person name="Trees E."/>
            <person name="Katz L.S."/>
            <person name="Carleton-Romer H.A."/>
            <person name="Stroika S."/>
            <person name="Kucerova Z."/>
            <person name="Roache K.F."/>
            <person name="Sabol A.L."/>
            <person name="Besser J."/>
            <person name="Gerner-Smidt P."/>
        </authorList>
    </citation>
    <scope>NUCLEOTIDE SEQUENCE</scope>
    <source>
        <strain evidence="2">PNUSAC003301</strain>
    </source>
</reference>
<organism evidence="2">
    <name type="scientific">Campylobacter jejuni</name>
    <dbReference type="NCBI Taxonomy" id="197"/>
    <lineage>
        <taxon>Bacteria</taxon>
        <taxon>Pseudomonadati</taxon>
        <taxon>Campylobacterota</taxon>
        <taxon>Epsilonproteobacteria</taxon>
        <taxon>Campylobacterales</taxon>
        <taxon>Campylobacteraceae</taxon>
        <taxon>Campylobacter</taxon>
    </lineage>
</organism>
<proteinExistence type="predicted"/>
<dbReference type="AlphaFoldDB" id="A0A5T0UKG3"/>
<accession>A0A5T0UKG3</accession>